<accession>A0A1H6H1V8</accession>
<sequence>MKIVSLQSAVAYGHVGNSAALLPLQRLGHEVWPVDTVQFSNHPGYGVFDGMRFPAAHLIAMVEGLAAVGALDQCDGLLTGYLGEAATVEAAVLAAGLIRSRRPDALYLCDPVMGDAPRGLYVDPALPEAFRTRLLPLADIVTPNRFELECLTGRAVGDLADAAAAARSLLAGPDRRGPRLALVTGLEDGRDGLIVLAVTAERIWQVRTPRLPFSPEPSGTGDLLAALLLGRLLSGYAVPEALDLAVSGLFAVLERTWVERRRELALVAAQDAMIAPSRRFAADPVEP</sequence>
<dbReference type="RefSeq" id="WP_074765521.1">
    <property type="nucleotide sequence ID" value="NZ_FNWO01000002.1"/>
</dbReference>
<dbReference type="GO" id="GO:0009443">
    <property type="term" value="P:pyridoxal 5'-phosphate salvage"/>
    <property type="evidence" value="ECO:0007669"/>
    <property type="project" value="InterPro"/>
</dbReference>
<dbReference type="InterPro" id="IPR004625">
    <property type="entry name" value="PyrdxlKinase"/>
</dbReference>
<keyword evidence="5" id="KW-0067">ATP-binding</keyword>
<dbReference type="NCBIfam" id="TIGR00687">
    <property type="entry name" value="pyridox_kin"/>
    <property type="match status" value="1"/>
</dbReference>
<feature type="domain" description="Pyridoxamine kinase/Phosphomethylpyrimidine kinase" evidence="6">
    <location>
        <begin position="74"/>
        <end position="249"/>
    </location>
</feature>
<evidence type="ECO:0000256" key="4">
    <source>
        <dbReference type="ARBA" id="ARBA00022777"/>
    </source>
</evidence>
<keyword evidence="4 7" id="KW-0418">Kinase</keyword>
<dbReference type="EC" id="2.7.1.35" evidence="1"/>
<dbReference type="PANTHER" id="PTHR10534">
    <property type="entry name" value="PYRIDOXAL KINASE"/>
    <property type="match status" value="1"/>
</dbReference>
<reference evidence="8" key="1">
    <citation type="submission" date="2016-10" db="EMBL/GenBank/DDBJ databases">
        <authorList>
            <person name="Varghese N."/>
            <person name="Submissions S."/>
        </authorList>
    </citation>
    <scope>NUCLEOTIDE SEQUENCE [LARGE SCALE GENOMIC DNA]</scope>
    <source>
        <strain evidence="8">DSM 13234</strain>
    </source>
</reference>
<dbReference type="GO" id="GO:0008478">
    <property type="term" value="F:pyridoxal kinase activity"/>
    <property type="evidence" value="ECO:0007669"/>
    <property type="project" value="UniProtKB-EC"/>
</dbReference>
<dbReference type="AlphaFoldDB" id="A0A1H6H1V8"/>
<evidence type="ECO:0000256" key="5">
    <source>
        <dbReference type="ARBA" id="ARBA00022840"/>
    </source>
</evidence>
<dbReference type="Pfam" id="PF08543">
    <property type="entry name" value="Phos_pyr_kin"/>
    <property type="match status" value="1"/>
</dbReference>
<dbReference type="InterPro" id="IPR029056">
    <property type="entry name" value="Ribokinase-like"/>
</dbReference>
<dbReference type="InterPro" id="IPR013749">
    <property type="entry name" value="PM/HMP-P_kinase-1"/>
</dbReference>
<proteinExistence type="predicted"/>
<dbReference type="Gene3D" id="3.40.1190.20">
    <property type="match status" value="1"/>
</dbReference>
<dbReference type="EMBL" id="FNWO01000002">
    <property type="protein sequence ID" value="SEH28210.1"/>
    <property type="molecule type" value="Genomic_DNA"/>
</dbReference>
<evidence type="ECO:0000256" key="2">
    <source>
        <dbReference type="ARBA" id="ARBA00022679"/>
    </source>
</evidence>
<evidence type="ECO:0000313" key="7">
    <source>
        <dbReference type="EMBL" id="SEH28210.1"/>
    </source>
</evidence>
<dbReference type="SUPFAM" id="SSF53613">
    <property type="entry name" value="Ribokinase-like"/>
    <property type="match status" value="1"/>
</dbReference>
<evidence type="ECO:0000256" key="3">
    <source>
        <dbReference type="ARBA" id="ARBA00022741"/>
    </source>
</evidence>
<keyword evidence="8" id="KW-1185">Reference proteome</keyword>
<dbReference type="CDD" id="cd01173">
    <property type="entry name" value="pyridoxal_pyridoxamine_kinase"/>
    <property type="match status" value="1"/>
</dbReference>
<dbReference type="NCBIfam" id="NF004398">
    <property type="entry name" value="PRK05756.1"/>
    <property type="match status" value="1"/>
</dbReference>
<dbReference type="OrthoDB" id="9800808at2"/>
<dbReference type="GO" id="GO:0005524">
    <property type="term" value="F:ATP binding"/>
    <property type="evidence" value="ECO:0007669"/>
    <property type="project" value="UniProtKB-KW"/>
</dbReference>
<organism evidence="7 8">
    <name type="scientific">Magnetospirillum fulvum</name>
    <name type="common">Rhodospirillum fulvum</name>
    <dbReference type="NCBI Taxonomy" id="1082"/>
    <lineage>
        <taxon>Bacteria</taxon>
        <taxon>Pseudomonadati</taxon>
        <taxon>Pseudomonadota</taxon>
        <taxon>Alphaproteobacteria</taxon>
        <taxon>Rhodospirillales</taxon>
        <taxon>Rhodospirillaceae</taxon>
        <taxon>Magnetospirillum</taxon>
    </lineage>
</organism>
<evidence type="ECO:0000313" key="8">
    <source>
        <dbReference type="Proteomes" id="UP000182983"/>
    </source>
</evidence>
<dbReference type="PANTHER" id="PTHR10534:SF2">
    <property type="entry name" value="PYRIDOXAL KINASE"/>
    <property type="match status" value="1"/>
</dbReference>
<evidence type="ECO:0000259" key="6">
    <source>
        <dbReference type="Pfam" id="PF08543"/>
    </source>
</evidence>
<keyword evidence="3" id="KW-0547">Nucleotide-binding</keyword>
<evidence type="ECO:0000256" key="1">
    <source>
        <dbReference type="ARBA" id="ARBA00012104"/>
    </source>
</evidence>
<gene>
    <name evidence="7" type="ORF">SAMN04244559_00666</name>
</gene>
<protein>
    <recommendedName>
        <fullName evidence="1">pyridoxal kinase</fullName>
        <ecNumber evidence="1">2.7.1.35</ecNumber>
    </recommendedName>
</protein>
<name>A0A1H6H1V8_MAGFU</name>
<dbReference type="GO" id="GO:0005829">
    <property type="term" value="C:cytosol"/>
    <property type="evidence" value="ECO:0007669"/>
    <property type="project" value="TreeGrafter"/>
</dbReference>
<keyword evidence="2" id="KW-0808">Transferase</keyword>
<dbReference type="Proteomes" id="UP000182983">
    <property type="component" value="Unassembled WGS sequence"/>
</dbReference>